<proteinExistence type="predicted"/>
<name>A0A1I1FZA5_9GAMM</name>
<dbReference type="STRING" id="1123010.SAMN02745724_00741"/>
<gene>
    <name evidence="1" type="ORF">SAMN02745724_00741</name>
</gene>
<dbReference type="Proteomes" id="UP000198862">
    <property type="component" value="Unassembled WGS sequence"/>
</dbReference>
<accession>A0A1I1FZA5</accession>
<dbReference type="RefSeq" id="WP_091980079.1">
    <property type="nucleotide sequence ID" value="NZ_FOLO01000004.1"/>
</dbReference>
<keyword evidence="2" id="KW-1185">Reference proteome</keyword>
<protein>
    <submittedName>
        <fullName evidence="1">Uncharacterized protein</fullName>
    </submittedName>
</protein>
<organism evidence="1 2">
    <name type="scientific">Pseudoalteromonas denitrificans DSM 6059</name>
    <dbReference type="NCBI Taxonomy" id="1123010"/>
    <lineage>
        <taxon>Bacteria</taxon>
        <taxon>Pseudomonadati</taxon>
        <taxon>Pseudomonadota</taxon>
        <taxon>Gammaproteobacteria</taxon>
        <taxon>Alteromonadales</taxon>
        <taxon>Pseudoalteromonadaceae</taxon>
        <taxon>Pseudoalteromonas</taxon>
    </lineage>
</organism>
<evidence type="ECO:0000313" key="1">
    <source>
        <dbReference type="EMBL" id="SFC04366.1"/>
    </source>
</evidence>
<dbReference type="AlphaFoldDB" id="A0A1I1FZA5"/>
<evidence type="ECO:0000313" key="2">
    <source>
        <dbReference type="Proteomes" id="UP000198862"/>
    </source>
</evidence>
<reference evidence="1 2" key="1">
    <citation type="submission" date="2016-10" db="EMBL/GenBank/DDBJ databases">
        <authorList>
            <person name="de Groot N.N."/>
        </authorList>
    </citation>
    <scope>NUCLEOTIDE SEQUENCE [LARGE SCALE GENOMIC DNA]</scope>
    <source>
        <strain evidence="1 2">DSM 6059</strain>
    </source>
</reference>
<dbReference type="EMBL" id="FOLO01000004">
    <property type="protein sequence ID" value="SFC04366.1"/>
    <property type="molecule type" value="Genomic_DNA"/>
</dbReference>
<sequence>MHDITTDKYQFVINSDKAQFTEHHQKARMTDDDRKTGRCMRQIEEYLENKRLSQKDDIEFMCEEFTHD</sequence>